<dbReference type="InterPro" id="IPR011527">
    <property type="entry name" value="ABC1_TM_dom"/>
</dbReference>
<dbReference type="GO" id="GO:0005524">
    <property type="term" value="F:ATP binding"/>
    <property type="evidence" value="ECO:0007669"/>
    <property type="project" value="UniProtKB-KW"/>
</dbReference>
<dbReference type="EMBL" id="JAPEIS010000010">
    <property type="protein sequence ID" value="KAJ8062552.1"/>
    <property type="molecule type" value="Genomic_DNA"/>
</dbReference>
<evidence type="ECO:0000256" key="9">
    <source>
        <dbReference type="SAM" id="Phobius"/>
    </source>
</evidence>
<reference evidence="11" key="1">
    <citation type="submission" date="2022-11" db="EMBL/GenBank/DDBJ databases">
        <title>Genome Resource of Sclerotinia nivalis Strain SnTB1, a Plant Pathogen Isolated from American Ginseng.</title>
        <authorList>
            <person name="Fan S."/>
        </authorList>
    </citation>
    <scope>NUCLEOTIDE SEQUENCE</scope>
    <source>
        <strain evidence="11">SnTB1</strain>
    </source>
</reference>
<dbReference type="SUPFAM" id="SSF90123">
    <property type="entry name" value="ABC transporter transmembrane region"/>
    <property type="match status" value="1"/>
</dbReference>
<dbReference type="InterPro" id="IPR003439">
    <property type="entry name" value="ABC_transporter-like_ATP-bd"/>
</dbReference>
<evidence type="ECO:0000256" key="1">
    <source>
        <dbReference type="ARBA" id="ARBA00004141"/>
    </source>
</evidence>
<dbReference type="PANTHER" id="PTHR24223">
    <property type="entry name" value="ATP-BINDING CASSETTE SUB-FAMILY C"/>
    <property type="match status" value="1"/>
</dbReference>
<evidence type="ECO:0000313" key="12">
    <source>
        <dbReference type="Proteomes" id="UP001152300"/>
    </source>
</evidence>
<dbReference type="Gene3D" id="1.20.1560.10">
    <property type="entry name" value="ABC transporter type 1, transmembrane domain"/>
    <property type="match status" value="1"/>
</dbReference>
<evidence type="ECO:0000256" key="3">
    <source>
        <dbReference type="ARBA" id="ARBA00022692"/>
    </source>
</evidence>
<dbReference type="PROSITE" id="PS50929">
    <property type="entry name" value="ABC_TM1F"/>
    <property type="match status" value="1"/>
</dbReference>
<dbReference type="CDD" id="cd18580">
    <property type="entry name" value="ABC_6TM_ABCC_D2"/>
    <property type="match status" value="1"/>
</dbReference>
<keyword evidence="12" id="KW-1185">Reference proteome</keyword>
<comment type="subcellular location">
    <subcellularLocation>
        <location evidence="1">Membrane</location>
        <topology evidence="1">Multi-pass membrane protein</topology>
    </subcellularLocation>
</comment>
<gene>
    <name evidence="11" type="ORF">OCU04_009079</name>
</gene>
<keyword evidence="4" id="KW-0547">Nucleotide-binding</keyword>
<dbReference type="Pfam" id="PF00005">
    <property type="entry name" value="ABC_tran"/>
    <property type="match status" value="1"/>
</dbReference>
<protein>
    <recommendedName>
        <fullName evidence="10">ABC transmembrane type-1 domain-containing protein</fullName>
    </recommendedName>
</protein>
<feature type="transmembrane region" description="Helical" evidence="9">
    <location>
        <begin position="188"/>
        <end position="206"/>
    </location>
</feature>
<evidence type="ECO:0000256" key="2">
    <source>
        <dbReference type="ARBA" id="ARBA00022448"/>
    </source>
</evidence>
<dbReference type="Pfam" id="PF00664">
    <property type="entry name" value="ABC_membrane"/>
    <property type="match status" value="1"/>
</dbReference>
<name>A0A9X0DI61_9HELO</name>
<dbReference type="Gene3D" id="3.40.50.300">
    <property type="entry name" value="P-loop containing nucleotide triphosphate hydrolases"/>
    <property type="match status" value="1"/>
</dbReference>
<dbReference type="InterPro" id="IPR027417">
    <property type="entry name" value="P-loop_NTPase"/>
</dbReference>
<accession>A0A9X0DI61</accession>
<dbReference type="GO" id="GO:0016020">
    <property type="term" value="C:membrane"/>
    <property type="evidence" value="ECO:0007669"/>
    <property type="project" value="UniProtKB-SubCell"/>
</dbReference>
<feature type="region of interest" description="Disordered" evidence="8">
    <location>
        <begin position="254"/>
        <end position="274"/>
    </location>
</feature>
<dbReference type="InterPro" id="IPR044726">
    <property type="entry name" value="ABCC_6TM_D2"/>
</dbReference>
<keyword evidence="6 9" id="KW-1133">Transmembrane helix</keyword>
<feature type="domain" description="ABC transmembrane type-1" evidence="10">
    <location>
        <begin position="32"/>
        <end position="242"/>
    </location>
</feature>
<evidence type="ECO:0000259" key="10">
    <source>
        <dbReference type="PROSITE" id="PS50929"/>
    </source>
</evidence>
<dbReference type="OrthoDB" id="6500128at2759"/>
<evidence type="ECO:0000256" key="7">
    <source>
        <dbReference type="ARBA" id="ARBA00023136"/>
    </source>
</evidence>
<keyword evidence="7 9" id="KW-0472">Membrane</keyword>
<keyword evidence="3 9" id="KW-0812">Transmembrane</keyword>
<feature type="transmembrane region" description="Helical" evidence="9">
    <location>
        <begin position="77"/>
        <end position="97"/>
    </location>
</feature>
<dbReference type="GO" id="GO:0140359">
    <property type="term" value="F:ABC-type transporter activity"/>
    <property type="evidence" value="ECO:0007669"/>
    <property type="project" value="InterPro"/>
</dbReference>
<keyword evidence="2" id="KW-0813">Transport</keyword>
<feature type="transmembrane region" description="Helical" evidence="9">
    <location>
        <begin position="103"/>
        <end position="121"/>
    </location>
</feature>
<proteinExistence type="predicted"/>
<organism evidence="11 12">
    <name type="scientific">Sclerotinia nivalis</name>
    <dbReference type="NCBI Taxonomy" id="352851"/>
    <lineage>
        <taxon>Eukaryota</taxon>
        <taxon>Fungi</taxon>
        <taxon>Dikarya</taxon>
        <taxon>Ascomycota</taxon>
        <taxon>Pezizomycotina</taxon>
        <taxon>Leotiomycetes</taxon>
        <taxon>Helotiales</taxon>
        <taxon>Sclerotiniaceae</taxon>
        <taxon>Sclerotinia</taxon>
    </lineage>
</organism>
<keyword evidence="5" id="KW-0067">ATP-binding</keyword>
<evidence type="ECO:0000256" key="5">
    <source>
        <dbReference type="ARBA" id="ARBA00022840"/>
    </source>
</evidence>
<dbReference type="GO" id="GO:0016887">
    <property type="term" value="F:ATP hydrolysis activity"/>
    <property type="evidence" value="ECO:0007669"/>
    <property type="project" value="InterPro"/>
</dbReference>
<dbReference type="InterPro" id="IPR050173">
    <property type="entry name" value="ABC_transporter_C-like"/>
</dbReference>
<sequence>MATNIPHLSYWKGVMYGCTVWVMFLKLVPESAANLHMVLLDVVINAPYSFFTKTDIGTILNRFSQDMTLIESQLPTGLMCTLIYLLWTVGSLCLISLGSTWMAITIPAVLITLFCVERVYLRTSRRLRAIELELRSPIYSHFMETLNGLSSIRVLRWEDQFTNSMIERVEKSQVPCYLLYCAQRWLQLVLDLIVAALAIIVITLAIKLRKSTDPGSLGLSLNNILSFNETLTFLLQYWTQLEVSLGAVSRTREFSNQTPSEPNPTSPIPPQKTWPEHGNIEIKNLSASYTSSTLALNNINLSIQAGANIGLCGRSGSGKSSFLSSILRLLEPSHGSIIIDGIDLATINHKTLSERLLTVPQDAFILHHTIRLNLDPSVQYTDSSIIAALSKVGLWTILQERGGLDATTTSYFLSQGQKQLFALARVIPIKEHRSAKLNAEVVYYY</sequence>
<feature type="compositionally biased region" description="Pro residues" evidence="8">
    <location>
        <begin position="261"/>
        <end position="272"/>
    </location>
</feature>
<dbReference type="Proteomes" id="UP001152300">
    <property type="component" value="Unassembled WGS sequence"/>
</dbReference>
<dbReference type="PANTHER" id="PTHR24223:SF269">
    <property type="entry name" value="ABC MULTIDRUG TRANSPORTER (EUROFUNG)-RELATED"/>
    <property type="match status" value="1"/>
</dbReference>
<evidence type="ECO:0000256" key="4">
    <source>
        <dbReference type="ARBA" id="ARBA00022741"/>
    </source>
</evidence>
<evidence type="ECO:0000256" key="8">
    <source>
        <dbReference type="SAM" id="MobiDB-lite"/>
    </source>
</evidence>
<evidence type="ECO:0000313" key="11">
    <source>
        <dbReference type="EMBL" id="KAJ8062552.1"/>
    </source>
</evidence>
<comment type="caution">
    <text evidence="11">The sequence shown here is derived from an EMBL/GenBank/DDBJ whole genome shotgun (WGS) entry which is preliminary data.</text>
</comment>
<evidence type="ECO:0000256" key="6">
    <source>
        <dbReference type="ARBA" id="ARBA00022989"/>
    </source>
</evidence>
<dbReference type="InterPro" id="IPR036640">
    <property type="entry name" value="ABC1_TM_sf"/>
</dbReference>
<dbReference type="AlphaFoldDB" id="A0A9X0DI61"/>
<dbReference type="SUPFAM" id="SSF52540">
    <property type="entry name" value="P-loop containing nucleoside triphosphate hydrolases"/>
    <property type="match status" value="1"/>
</dbReference>